<proteinExistence type="predicted"/>
<evidence type="ECO:0000313" key="1">
    <source>
        <dbReference type="EMBL" id="AFZ79357.1"/>
    </source>
</evidence>
<name>L0AUR0_THEEQ</name>
<organism evidence="1 2">
    <name type="scientific">Theileria equi strain WA</name>
    <dbReference type="NCBI Taxonomy" id="1537102"/>
    <lineage>
        <taxon>Eukaryota</taxon>
        <taxon>Sar</taxon>
        <taxon>Alveolata</taxon>
        <taxon>Apicomplexa</taxon>
        <taxon>Aconoidasida</taxon>
        <taxon>Piroplasmida</taxon>
        <taxon>Theileriidae</taxon>
        <taxon>Theileria</taxon>
    </lineage>
</organism>
<dbReference type="VEuPathDB" id="PiroplasmaDB:BEWA_022050"/>
<evidence type="ECO:0008006" key="3">
    <source>
        <dbReference type="Google" id="ProtNLM"/>
    </source>
</evidence>
<evidence type="ECO:0000313" key="2">
    <source>
        <dbReference type="Proteomes" id="UP000031512"/>
    </source>
</evidence>
<dbReference type="GeneID" id="15806251"/>
<sequence length="746" mass="86290">MPPIFPIRTRILAAPTAKRLSGLTCLELRKEIQESVRKNLKMRAVWEQFMYEVCIRISKYMNAPKDEKVDKFTPTDISLILSSFATARIRIQKFLDFVIESVRGDIKSYDLRDIAIFYNSLAKLRLNNVFIFDKFKGIIEARLTSKISEKDLSLLLNALLELQVKDIKEIFLKSSLILSSRIKFLDNCHTLTLLLHSYSRLYNDGKILELSGSDKQREDGNIEIDPEYTLISSTTISLLEKSMELVLNMRPTDLLYMYKSSINILYNTTGIKQQVYCKIIRMYKLHNKILEHMLEFESRELVSLLKLFPKVSSKSHTLADEGPVEVIKMEIERFLPTLTEKIVNELSYRLRVLSLADSVEFLKLLQVGDHRRELVYKRLYQKLNREKIWEPFKNGDIFTVMEEMASRGKEFGSKDAQLLFVSLVKNLSGILKLREICTICSLAAKFGVKTNSLERRVRTVMCRADYLQPTQIASLIPPLVALGYLEAFDTIILYANKITNPSDSLDVLVALSILKLNSLREPDSAIVNHLKSNLQDHDVQDERKLAFISAAGLIDYSHPFKIGKNLYSPQKYGGIDTIFLEKSAVKFSYTFLTFEEYAEEFTDELSSFISKFDPLTRFFRNVQIENIVIPVVIESDKGKIAVVPLLDDFYATTKAMLRIDKFSQLKLLEKLQIPRICCNVYDYRKEENKSQFLARFLERCHAEIDKFIEKVDVKPQEQEEMNKKQREAPTSKLNNFSRLRLLLATN</sequence>
<dbReference type="RefSeq" id="XP_004829023.1">
    <property type="nucleotide sequence ID" value="XM_004828966.1"/>
</dbReference>
<accession>L0AUR0</accession>
<protein>
    <recommendedName>
        <fullName evidence="3">RAP domain-containing protein</fullName>
    </recommendedName>
</protein>
<keyword evidence="2" id="KW-1185">Reference proteome</keyword>
<dbReference type="KEGG" id="beq:BEWA_022050"/>
<dbReference type="OrthoDB" id="361271at2759"/>
<dbReference type="Proteomes" id="UP000031512">
    <property type="component" value="Chromosome 1"/>
</dbReference>
<dbReference type="AlphaFoldDB" id="L0AUR0"/>
<reference evidence="1 2" key="1">
    <citation type="journal article" date="2012" name="BMC Genomics">
        <title>Comparative genomic analysis and phylogenetic position of Theileria equi.</title>
        <authorList>
            <person name="Kappmeyer L.S."/>
            <person name="Thiagarajan M."/>
            <person name="Herndon D.R."/>
            <person name="Ramsay J.D."/>
            <person name="Caler E."/>
            <person name="Djikeng A."/>
            <person name="Gillespie J.J."/>
            <person name="Lau A.O."/>
            <person name="Roalson E.H."/>
            <person name="Silva J.C."/>
            <person name="Silva M.G."/>
            <person name="Suarez C.E."/>
            <person name="Ueti M.W."/>
            <person name="Nene V.M."/>
            <person name="Mealey R.H."/>
            <person name="Knowles D.P."/>
            <person name="Brayton K.A."/>
        </authorList>
    </citation>
    <scope>NUCLEOTIDE SEQUENCE [LARGE SCALE GENOMIC DNA]</scope>
    <source>
        <strain evidence="1 2">WA</strain>
    </source>
</reference>
<dbReference type="EMBL" id="CP001669">
    <property type="protein sequence ID" value="AFZ79357.1"/>
    <property type="molecule type" value="Genomic_DNA"/>
</dbReference>
<dbReference type="eggNOG" id="ENOG502SWED">
    <property type="taxonomic scope" value="Eukaryota"/>
</dbReference>
<gene>
    <name evidence="1" type="ORF">BEWA_022050</name>
</gene>